<evidence type="ECO:0000313" key="6">
    <source>
        <dbReference type="EMBL" id="MBP2472086.1"/>
    </source>
</evidence>
<reference evidence="6 7" key="1">
    <citation type="submission" date="2021-03" db="EMBL/GenBank/DDBJ databases">
        <title>Sequencing the genomes of 1000 actinobacteria strains.</title>
        <authorList>
            <person name="Klenk H.-P."/>
        </authorList>
    </citation>
    <scope>NUCLEOTIDE SEQUENCE [LARGE SCALE GENOMIC DNA]</scope>
    <source>
        <strain evidence="6 7">DSM 44580</strain>
    </source>
</reference>
<comment type="caution">
    <text evidence="6">The sequence shown here is derived from an EMBL/GenBank/DDBJ whole genome shotgun (WGS) entry which is preliminary data.</text>
</comment>
<proteinExistence type="inferred from homology"/>
<dbReference type="InterPro" id="IPR051013">
    <property type="entry name" value="MBL_superfamily_lactonases"/>
</dbReference>
<dbReference type="PANTHER" id="PTHR42978">
    <property type="entry name" value="QUORUM-QUENCHING LACTONASE YTNP-RELATED-RELATED"/>
    <property type="match status" value="1"/>
</dbReference>
<dbReference type="SUPFAM" id="SSF56281">
    <property type="entry name" value="Metallo-hydrolase/oxidoreductase"/>
    <property type="match status" value="1"/>
</dbReference>
<dbReference type="EMBL" id="JAGIOO010000001">
    <property type="protein sequence ID" value="MBP2472086.1"/>
    <property type="molecule type" value="Genomic_DNA"/>
</dbReference>
<keyword evidence="3" id="KW-0378">Hydrolase</keyword>
<comment type="similarity">
    <text evidence="1">Belongs to the metallo-beta-lactamase superfamily.</text>
</comment>
<accession>A0ABS5A701</accession>
<keyword evidence="4" id="KW-0862">Zinc</keyword>
<dbReference type="RefSeq" id="WP_086788880.1">
    <property type="nucleotide sequence ID" value="NZ_JAGIOO010000001.1"/>
</dbReference>
<evidence type="ECO:0000259" key="5">
    <source>
        <dbReference type="SMART" id="SM00849"/>
    </source>
</evidence>
<dbReference type="Pfam" id="PF00753">
    <property type="entry name" value="Lactamase_B"/>
    <property type="match status" value="1"/>
</dbReference>
<evidence type="ECO:0000313" key="7">
    <source>
        <dbReference type="Proteomes" id="UP001519363"/>
    </source>
</evidence>
<sequence length="289" mass="31540">MNSIILGDVDITRVVEWQGPFAPTSTTFPSLTRADWETHSSWLVPDHWEPETDHFVATTQVWVLRSEGRVILVDTGIGDDKDRGSGPFHRLRTGFLSRLAEAGVRPEDVDVVVNTHAHVDHIGWNTRLEAGSWVPTFPNAQYLLHRADAEFVDPAHAQRPDDGSYADSIAPVVESGLLSTWDGDTLVLDRNLTLELASGHTPGSAALRLASGTDRALFLGDLVHSPIQVAEPDHEFCSSEDVPAAIRARRRYLAEAADTGALVVPAHFGDTGMAEVARAGEKFTIAGWR</sequence>
<dbReference type="InterPro" id="IPR001279">
    <property type="entry name" value="Metallo-B-lactamas"/>
</dbReference>
<organism evidence="6 7">
    <name type="scientific">Crossiella equi</name>
    <dbReference type="NCBI Taxonomy" id="130796"/>
    <lineage>
        <taxon>Bacteria</taxon>
        <taxon>Bacillati</taxon>
        <taxon>Actinomycetota</taxon>
        <taxon>Actinomycetes</taxon>
        <taxon>Pseudonocardiales</taxon>
        <taxon>Pseudonocardiaceae</taxon>
        <taxon>Crossiella</taxon>
    </lineage>
</organism>
<dbReference type="SMART" id="SM00849">
    <property type="entry name" value="Lactamase_B"/>
    <property type="match status" value="1"/>
</dbReference>
<protein>
    <submittedName>
        <fullName evidence="6">Glyoxylase-like metal-dependent hydrolase (Beta-lactamase superfamily II)</fullName>
    </submittedName>
</protein>
<dbReference type="InterPro" id="IPR036866">
    <property type="entry name" value="RibonucZ/Hydroxyglut_hydro"/>
</dbReference>
<name>A0ABS5A701_9PSEU</name>
<gene>
    <name evidence="6" type="ORF">JOF53_000958</name>
</gene>
<evidence type="ECO:0000256" key="1">
    <source>
        <dbReference type="ARBA" id="ARBA00007749"/>
    </source>
</evidence>
<feature type="domain" description="Metallo-beta-lactamase" evidence="5">
    <location>
        <begin position="58"/>
        <end position="267"/>
    </location>
</feature>
<keyword evidence="2" id="KW-0479">Metal-binding</keyword>
<evidence type="ECO:0000256" key="4">
    <source>
        <dbReference type="ARBA" id="ARBA00022833"/>
    </source>
</evidence>
<evidence type="ECO:0000256" key="2">
    <source>
        <dbReference type="ARBA" id="ARBA00022723"/>
    </source>
</evidence>
<dbReference type="CDD" id="cd16277">
    <property type="entry name" value="metallo-hydrolase-like_MBL-fold"/>
    <property type="match status" value="1"/>
</dbReference>
<keyword evidence="7" id="KW-1185">Reference proteome</keyword>
<dbReference type="PANTHER" id="PTHR42978:SF6">
    <property type="entry name" value="QUORUM-QUENCHING LACTONASE YTNP-RELATED"/>
    <property type="match status" value="1"/>
</dbReference>
<dbReference type="Proteomes" id="UP001519363">
    <property type="component" value="Unassembled WGS sequence"/>
</dbReference>
<evidence type="ECO:0000256" key="3">
    <source>
        <dbReference type="ARBA" id="ARBA00022801"/>
    </source>
</evidence>
<dbReference type="Gene3D" id="3.60.15.10">
    <property type="entry name" value="Ribonuclease Z/Hydroxyacylglutathione hydrolase-like"/>
    <property type="match status" value="1"/>
</dbReference>